<feature type="compositionally biased region" description="Basic and acidic residues" evidence="1">
    <location>
        <begin position="225"/>
        <end position="249"/>
    </location>
</feature>
<organism evidence="2 4">
    <name type="scientific">Coilia grayii</name>
    <name type="common">Gray's grenadier anchovy</name>
    <dbReference type="NCBI Taxonomy" id="363190"/>
    <lineage>
        <taxon>Eukaryota</taxon>
        <taxon>Metazoa</taxon>
        <taxon>Chordata</taxon>
        <taxon>Craniata</taxon>
        <taxon>Vertebrata</taxon>
        <taxon>Euteleostomi</taxon>
        <taxon>Actinopterygii</taxon>
        <taxon>Neopterygii</taxon>
        <taxon>Teleostei</taxon>
        <taxon>Clupei</taxon>
        <taxon>Clupeiformes</taxon>
        <taxon>Clupeoidei</taxon>
        <taxon>Engraulidae</taxon>
        <taxon>Coilinae</taxon>
        <taxon>Coilia</taxon>
    </lineage>
</organism>
<reference evidence="2 4" key="1">
    <citation type="submission" date="2024-09" db="EMBL/GenBank/DDBJ databases">
        <title>A chromosome-level genome assembly of Gray's grenadier anchovy, Coilia grayii.</title>
        <authorList>
            <person name="Fu Z."/>
        </authorList>
    </citation>
    <scope>NUCLEOTIDE SEQUENCE [LARGE SCALE GENOMIC DNA]</scope>
    <source>
        <strain evidence="2">G4</strain>
        <tissue evidence="2">Muscle</tissue>
    </source>
</reference>
<accession>A0ABD1IX04</accession>
<evidence type="ECO:0000313" key="3">
    <source>
        <dbReference type="EMBL" id="KAL2093114.1"/>
    </source>
</evidence>
<keyword evidence="4" id="KW-1185">Reference proteome</keyword>
<proteinExistence type="predicted"/>
<evidence type="ECO:0000256" key="1">
    <source>
        <dbReference type="SAM" id="MobiDB-lite"/>
    </source>
</evidence>
<dbReference type="AlphaFoldDB" id="A0ABD1IX04"/>
<dbReference type="EMBL" id="JBHFQA010000009">
    <property type="protein sequence ID" value="KAL2093114.1"/>
    <property type="molecule type" value="Genomic_DNA"/>
</dbReference>
<protein>
    <submittedName>
        <fullName evidence="2">Uncharacterized protein</fullName>
    </submittedName>
</protein>
<evidence type="ECO:0000313" key="2">
    <source>
        <dbReference type="EMBL" id="KAL2078826.1"/>
    </source>
</evidence>
<dbReference type="EMBL" id="JBHFQA010000023">
    <property type="protein sequence ID" value="KAL2078826.1"/>
    <property type="molecule type" value="Genomic_DNA"/>
</dbReference>
<dbReference type="PANTHER" id="PTHR31025">
    <property type="entry name" value="SI:CH211-196P9.1-RELATED"/>
    <property type="match status" value="1"/>
</dbReference>
<comment type="caution">
    <text evidence="2">The sequence shown here is derived from an EMBL/GenBank/DDBJ whole genome shotgun (WGS) entry which is preliminary data.</text>
</comment>
<dbReference type="Proteomes" id="UP001591681">
    <property type="component" value="Unassembled WGS sequence"/>
</dbReference>
<evidence type="ECO:0000313" key="4">
    <source>
        <dbReference type="Proteomes" id="UP001591681"/>
    </source>
</evidence>
<name>A0ABD1IX04_9TELE</name>
<dbReference type="PANTHER" id="PTHR31025:SF29">
    <property type="entry name" value="SI:CH211-196P9.1"/>
    <property type="match status" value="1"/>
</dbReference>
<sequence>MLCSNVLHEGLTFIFALRMLVKVKCKGEQKYIKISDPTLEVFLNQVFVKFHIEPKDQAGLKVYDESGTEIDDDVFEDVVKDPNCGVLKLKPAEDDGECKMFSQYEQSMAYWAIYGKVFFFTCSLQVIENILQKKPGGDRIIKEYGRTKALTDSSRRQMVNIVVAEMTETHGTTPSRTIREMYAKGIVSLFPNLKDPFSEKGYEHFYDPDSGSGYLAWRIKTIQRKSSEERRSPAHNECNRGPASERDVPEPELSEEQLREAISFMKHASDEEAVRMKMKQTFSSRQKMVHDAQQSPHVLATFPRFADVKGLIEQDFVSLFGEETSAKLLERWPTLFKEKTIRQSKGLSASSIELQELIQAADSPLSGNEDLYGWDSDLSSILLLLHLLPPSAQGRKKPGKMSATQAMGNLVVFRKVRRNSIQGHLDSIVQTRQPYLLAVGTSRRSVHEFFIIVDKMAIPCKATSSLGAFDELFKAHFVFGTEYCESLRNMYTFIQTTIYNIDVGHIRENPRVIELRARFLQ</sequence>
<feature type="region of interest" description="Disordered" evidence="1">
    <location>
        <begin position="225"/>
        <end position="253"/>
    </location>
</feature>
<gene>
    <name evidence="3" type="ORF">ACEWY4_010426</name>
    <name evidence="2" type="ORF">ACEWY4_026511</name>
</gene>